<comment type="caution">
    <text evidence="6">The sequence shown here is derived from an EMBL/GenBank/DDBJ whole genome shotgun (WGS) entry which is preliminary data.</text>
</comment>
<keyword evidence="7" id="KW-1185">Reference proteome</keyword>
<dbReference type="OrthoDB" id="9808161at2"/>
<sequence length="376" mass="42679">MKMILKKTPTVKKLFAVAFSFFIVTGILGYKEGYLIQKEPPKEVDISVLPGLQFSLPRFHVVPGQQVVLRFTNTDDMDHNLLVIRPESREKVVDLAAKLGAEGVAKSYIPETGDVMWHTSVLHADQTETLSFTAPSEEGVYPYVCTLPGHGHVMYGAMYVNKSGEMPVLTEDKAVPHHVKNKVHVHAETKNHPYELIPPYYYRLYIDGASPAAIAVHLPGNISFCWDATPCQMRFVWKDGFVDNTELWKGHKDAKAKREGTIVYRETRPAVLTIGEQNTTKNPPKFKGYRITDAGYLEFCYIIEGIEIFETIRELEDKNGIVRHFRIPTLDDNVVFHHTEEKKITCYYNGIPLPAGPLVLDKKNGKQFSVEFRIEK</sequence>
<gene>
    <name evidence="6" type="ORF">C5749_04985</name>
</gene>
<protein>
    <recommendedName>
        <fullName evidence="5">Blue (type 1) copper domain-containing protein</fullName>
    </recommendedName>
</protein>
<dbReference type="AlphaFoldDB" id="A0A2S9JTH1"/>
<evidence type="ECO:0000256" key="3">
    <source>
        <dbReference type="ARBA" id="ARBA00022982"/>
    </source>
</evidence>
<dbReference type="Gene3D" id="2.60.40.420">
    <property type="entry name" value="Cupredoxins - blue copper proteins"/>
    <property type="match status" value="1"/>
</dbReference>
<evidence type="ECO:0000256" key="4">
    <source>
        <dbReference type="ARBA" id="ARBA00023008"/>
    </source>
</evidence>
<dbReference type="PANTHER" id="PTHR38439">
    <property type="entry name" value="AURACYANIN-B"/>
    <property type="match status" value="1"/>
</dbReference>
<dbReference type="InterPro" id="IPR028871">
    <property type="entry name" value="BlueCu_1_BS"/>
</dbReference>
<evidence type="ECO:0000256" key="1">
    <source>
        <dbReference type="ARBA" id="ARBA00022448"/>
    </source>
</evidence>
<dbReference type="SUPFAM" id="SSF49503">
    <property type="entry name" value="Cupredoxins"/>
    <property type="match status" value="1"/>
</dbReference>
<dbReference type="InterPro" id="IPR008972">
    <property type="entry name" value="Cupredoxin"/>
</dbReference>
<dbReference type="InterPro" id="IPR000923">
    <property type="entry name" value="BlueCu_1"/>
</dbReference>
<reference evidence="6 7" key="1">
    <citation type="submission" date="2018-02" db="EMBL/GenBank/DDBJ databases">
        <title>The draft genome of Sphingobacterium gobiense H7.</title>
        <authorList>
            <person name="Li L."/>
            <person name="Liu L."/>
            <person name="Zhang X."/>
            <person name="Wang T."/>
            <person name="Liang L."/>
        </authorList>
    </citation>
    <scope>NUCLEOTIDE SEQUENCE [LARGE SCALE GENOMIC DNA]</scope>
    <source>
        <strain evidence="6 7">ACCC 05757</strain>
    </source>
</reference>
<evidence type="ECO:0000313" key="7">
    <source>
        <dbReference type="Proteomes" id="UP000238642"/>
    </source>
</evidence>
<keyword evidence="4" id="KW-0186">Copper</keyword>
<dbReference type="Pfam" id="PF00127">
    <property type="entry name" value="Copper-bind"/>
    <property type="match status" value="1"/>
</dbReference>
<evidence type="ECO:0000259" key="5">
    <source>
        <dbReference type="Pfam" id="PF00127"/>
    </source>
</evidence>
<keyword evidence="2" id="KW-0479">Metal-binding</keyword>
<dbReference type="Proteomes" id="UP000238642">
    <property type="component" value="Unassembled WGS sequence"/>
</dbReference>
<dbReference type="InterPro" id="IPR050845">
    <property type="entry name" value="Cu-binding_ET"/>
</dbReference>
<dbReference type="EMBL" id="PVBS01000001">
    <property type="protein sequence ID" value="PRD56596.1"/>
    <property type="molecule type" value="Genomic_DNA"/>
</dbReference>
<dbReference type="CDD" id="cd04233">
    <property type="entry name" value="Auracyanin"/>
    <property type="match status" value="1"/>
</dbReference>
<evidence type="ECO:0000313" key="6">
    <source>
        <dbReference type="EMBL" id="PRD56596.1"/>
    </source>
</evidence>
<dbReference type="PANTHER" id="PTHR38439:SF2">
    <property type="entry name" value="OUTER MEMBRANE PROTEIN H.8"/>
    <property type="match status" value="1"/>
</dbReference>
<feature type="domain" description="Blue (type 1) copper" evidence="5">
    <location>
        <begin position="52"/>
        <end position="161"/>
    </location>
</feature>
<name>A0A2S9JTH1_9SPHI</name>
<dbReference type="PROSITE" id="PS00196">
    <property type="entry name" value="COPPER_BLUE"/>
    <property type="match status" value="1"/>
</dbReference>
<dbReference type="GO" id="GO:0009055">
    <property type="term" value="F:electron transfer activity"/>
    <property type="evidence" value="ECO:0007669"/>
    <property type="project" value="InterPro"/>
</dbReference>
<evidence type="ECO:0000256" key="2">
    <source>
        <dbReference type="ARBA" id="ARBA00022723"/>
    </source>
</evidence>
<organism evidence="6 7">
    <name type="scientific">Sphingobacterium gobiense</name>
    <dbReference type="NCBI Taxonomy" id="1382456"/>
    <lineage>
        <taxon>Bacteria</taxon>
        <taxon>Pseudomonadati</taxon>
        <taxon>Bacteroidota</taxon>
        <taxon>Sphingobacteriia</taxon>
        <taxon>Sphingobacteriales</taxon>
        <taxon>Sphingobacteriaceae</taxon>
        <taxon>Sphingobacterium</taxon>
    </lineage>
</organism>
<keyword evidence="1" id="KW-0813">Transport</keyword>
<dbReference type="GO" id="GO:0005507">
    <property type="term" value="F:copper ion binding"/>
    <property type="evidence" value="ECO:0007669"/>
    <property type="project" value="InterPro"/>
</dbReference>
<proteinExistence type="predicted"/>
<accession>A0A2S9JTH1</accession>
<keyword evidence="3" id="KW-0249">Electron transport</keyword>